<sequence length="59" mass="7026">MKQCQAKRESNRETELSVSSNNKCEGRRRKTSSLYSKNRKPQKEMIATPLSIRRYRFAF</sequence>
<accession>A0A816JEH7</accession>
<feature type="region of interest" description="Disordered" evidence="1">
    <location>
        <begin position="1"/>
        <end position="42"/>
    </location>
</feature>
<protein>
    <submittedName>
        <fullName evidence="2">(rape) hypothetical protein</fullName>
    </submittedName>
</protein>
<dbReference type="EMBL" id="HG994368">
    <property type="protein sequence ID" value="CAF1835890.1"/>
    <property type="molecule type" value="Genomic_DNA"/>
</dbReference>
<gene>
    <name evidence="2" type="ORF">DARMORV10_C04P25870.1</name>
</gene>
<evidence type="ECO:0000313" key="2">
    <source>
        <dbReference type="EMBL" id="CAF1835890.1"/>
    </source>
</evidence>
<reference evidence="2" key="1">
    <citation type="submission" date="2021-01" db="EMBL/GenBank/DDBJ databases">
        <authorList>
            <consortium name="Genoscope - CEA"/>
            <person name="William W."/>
        </authorList>
    </citation>
    <scope>NUCLEOTIDE SEQUENCE</scope>
</reference>
<name>A0A816JEH7_BRANA</name>
<dbReference type="Proteomes" id="UP001295469">
    <property type="component" value="Chromosome C04"/>
</dbReference>
<proteinExistence type="predicted"/>
<organism evidence="2">
    <name type="scientific">Brassica napus</name>
    <name type="common">Rape</name>
    <dbReference type="NCBI Taxonomy" id="3708"/>
    <lineage>
        <taxon>Eukaryota</taxon>
        <taxon>Viridiplantae</taxon>
        <taxon>Streptophyta</taxon>
        <taxon>Embryophyta</taxon>
        <taxon>Tracheophyta</taxon>
        <taxon>Spermatophyta</taxon>
        <taxon>Magnoliopsida</taxon>
        <taxon>eudicotyledons</taxon>
        <taxon>Gunneridae</taxon>
        <taxon>Pentapetalae</taxon>
        <taxon>rosids</taxon>
        <taxon>malvids</taxon>
        <taxon>Brassicales</taxon>
        <taxon>Brassicaceae</taxon>
        <taxon>Brassiceae</taxon>
        <taxon>Brassica</taxon>
    </lineage>
</organism>
<feature type="compositionally biased region" description="Basic and acidic residues" evidence="1">
    <location>
        <begin position="1"/>
        <end position="15"/>
    </location>
</feature>
<dbReference type="AlphaFoldDB" id="A0A816JEH7"/>
<evidence type="ECO:0000256" key="1">
    <source>
        <dbReference type="SAM" id="MobiDB-lite"/>
    </source>
</evidence>